<name>A0A2Z5JNT9_STRAR</name>
<gene>
    <name evidence="1" type="ORF">C5746_39730</name>
</gene>
<organism evidence="1 2">
    <name type="scientific">Streptomyces atratus</name>
    <dbReference type="NCBI Taxonomy" id="1893"/>
    <lineage>
        <taxon>Bacteria</taxon>
        <taxon>Bacillati</taxon>
        <taxon>Actinomycetota</taxon>
        <taxon>Actinomycetes</taxon>
        <taxon>Kitasatosporales</taxon>
        <taxon>Streptomycetaceae</taxon>
        <taxon>Streptomyces</taxon>
    </lineage>
</organism>
<dbReference type="AlphaFoldDB" id="A0A2Z5JNT9"/>
<dbReference type="GeneID" id="95524414"/>
<accession>A0A2Z5JNT9</accession>
<sequence length="137" mass="14815">MAAALGGEVPAARRGHFPHYWYGESAQWYLEERRFDEAGVTAHYWYREGVPTLGAVTVHGRTGPQVSFDSVDLIGKTVSTIDAALEQRAENEEMGLVIGCSGGLGPDGLNMCVRATRAGDAVVSEARFCGTEWEDHG</sequence>
<dbReference type="RefSeq" id="WP_114248430.1">
    <property type="nucleotide sequence ID" value="NZ_CP027306.1"/>
</dbReference>
<proteinExistence type="predicted"/>
<evidence type="ECO:0000313" key="1">
    <source>
        <dbReference type="EMBL" id="AXE82033.1"/>
    </source>
</evidence>
<evidence type="ECO:0000313" key="2">
    <source>
        <dbReference type="Proteomes" id="UP000252698"/>
    </source>
</evidence>
<protein>
    <submittedName>
        <fullName evidence="1">Uncharacterized protein</fullName>
    </submittedName>
</protein>
<dbReference type="KEGG" id="sata:C5746_39730"/>
<dbReference type="EMBL" id="CP027306">
    <property type="protein sequence ID" value="AXE82033.1"/>
    <property type="molecule type" value="Genomic_DNA"/>
</dbReference>
<dbReference type="Proteomes" id="UP000252698">
    <property type="component" value="Chromosome"/>
</dbReference>
<reference evidence="1 2" key="1">
    <citation type="journal article" date="2018" name="Front. Microbiol.">
        <title>Genome Sequencing of Streptomyces atratus SCSIOZH16 and Activation Production of Nocardamine via Metabolic Engineering.</title>
        <authorList>
            <person name="Li Y."/>
            <person name="Zhang C."/>
            <person name="Liu C."/>
            <person name="Ju J."/>
            <person name="Ma J."/>
        </authorList>
    </citation>
    <scope>NUCLEOTIDE SEQUENCE [LARGE SCALE GENOMIC DNA]</scope>
    <source>
        <strain evidence="1 2">SCSIO_ZH16</strain>
    </source>
</reference>